<dbReference type="GO" id="GO:0000049">
    <property type="term" value="F:tRNA binding"/>
    <property type="evidence" value="ECO:0007669"/>
    <property type="project" value="UniProtKB-KW"/>
</dbReference>
<dbReference type="Proteomes" id="UP000292459">
    <property type="component" value="Unassembled WGS sequence"/>
</dbReference>
<dbReference type="PROSITE" id="PS51626">
    <property type="entry name" value="SAM_MT_TRM1"/>
    <property type="match status" value="1"/>
</dbReference>
<dbReference type="InterPro" id="IPR029063">
    <property type="entry name" value="SAM-dependent_MTases_sf"/>
</dbReference>
<dbReference type="GO" id="GO:0002940">
    <property type="term" value="P:tRNA N2-guanine methylation"/>
    <property type="evidence" value="ECO:0007669"/>
    <property type="project" value="TreeGrafter"/>
</dbReference>
<gene>
    <name evidence="7" type="ORF">DYY88_11400</name>
</gene>
<reference evidence="7 8" key="1">
    <citation type="submission" date="2018-11" db="EMBL/GenBank/DDBJ databases">
        <title>Whole genome sequencing of an environmental sample.</title>
        <authorList>
            <person name="Sarangi A.N."/>
            <person name="Singh D."/>
            <person name="Tripathy S."/>
        </authorList>
    </citation>
    <scope>NUCLEOTIDE SEQUENCE [LARGE SCALE GENOMIC DNA]</scope>
    <source>
        <strain evidence="7 8">Lakshadweep</strain>
    </source>
</reference>
<dbReference type="OrthoDB" id="448459at2"/>
<evidence type="ECO:0000313" key="8">
    <source>
        <dbReference type="Proteomes" id="UP000292459"/>
    </source>
</evidence>
<proteinExistence type="predicted"/>
<keyword evidence="5" id="KW-0819">tRNA processing</keyword>
<dbReference type="PANTHER" id="PTHR10631:SF9">
    <property type="entry name" value="TRNA (GUANINE(26)-N(2))-DIMETHYLTRANSFERASE"/>
    <property type="match status" value="1"/>
</dbReference>
<evidence type="ECO:0000256" key="5">
    <source>
        <dbReference type="ARBA" id="ARBA00022694"/>
    </source>
</evidence>
<dbReference type="PANTHER" id="PTHR10631">
    <property type="entry name" value="N 2 ,N 2 -DIMETHYLGUANOSINE TRNA METHYLTRANSFERASE"/>
    <property type="match status" value="1"/>
</dbReference>
<dbReference type="EMBL" id="QVFV01000002">
    <property type="protein sequence ID" value="RZM79345.1"/>
    <property type="molecule type" value="Genomic_DNA"/>
</dbReference>
<dbReference type="GO" id="GO:0016423">
    <property type="term" value="F:tRNA (guanine) methyltransferase activity"/>
    <property type="evidence" value="ECO:0007669"/>
    <property type="project" value="InterPro"/>
</dbReference>
<dbReference type="AlphaFoldDB" id="A0A4Q7EDP9"/>
<organism evidence="7 8">
    <name type="scientific">Leptolyngbya iicbica LK</name>
    <dbReference type="NCBI Taxonomy" id="2294035"/>
    <lineage>
        <taxon>Bacteria</taxon>
        <taxon>Bacillati</taxon>
        <taxon>Cyanobacteriota</taxon>
        <taxon>Cyanophyceae</taxon>
        <taxon>Leptolyngbyales</taxon>
        <taxon>Leptolyngbyaceae</taxon>
        <taxon>Leptolyngbya group</taxon>
        <taxon>Leptolyngbya</taxon>
        <taxon>Leptolyngbya iicbica</taxon>
    </lineage>
</organism>
<evidence type="ECO:0000256" key="3">
    <source>
        <dbReference type="ARBA" id="ARBA00022679"/>
    </source>
</evidence>
<evidence type="ECO:0000256" key="6">
    <source>
        <dbReference type="ARBA" id="ARBA00022884"/>
    </source>
</evidence>
<dbReference type="Gene3D" id="3.30.56.70">
    <property type="entry name" value="N2,N2-dimethylguanosine tRNA methyltransferase, C-terminal domain"/>
    <property type="match status" value="1"/>
</dbReference>
<dbReference type="InterPro" id="IPR002905">
    <property type="entry name" value="Trm1"/>
</dbReference>
<dbReference type="RefSeq" id="WP_044151302.1">
    <property type="nucleotide sequence ID" value="NZ_QVFV01000002.1"/>
</dbReference>
<evidence type="ECO:0000256" key="2">
    <source>
        <dbReference type="ARBA" id="ARBA00022603"/>
    </source>
</evidence>
<evidence type="ECO:0000256" key="1">
    <source>
        <dbReference type="ARBA" id="ARBA00022555"/>
    </source>
</evidence>
<evidence type="ECO:0000313" key="7">
    <source>
        <dbReference type="EMBL" id="RZM79345.1"/>
    </source>
</evidence>
<dbReference type="InterPro" id="IPR042296">
    <property type="entry name" value="tRNA_met_Trm1_C"/>
</dbReference>
<dbReference type="SUPFAM" id="SSF53335">
    <property type="entry name" value="S-adenosyl-L-methionine-dependent methyltransferases"/>
    <property type="match status" value="1"/>
</dbReference>
<accession>A0A4Q7EDP9</accession>
<dbReference type="Gene3D" id="3.40.50.150">
    <property type="entry name" value="Vaccinia Virus protein VP39"/>
    <property type="match status" value="1"/>
</dbReference>
<keyword evidence="8" id="KW-1185">Reference proteome</keyword>
<dbReference type="Pfam" id="PF02005">
    <property type="entry name" value="TRM"/>
    <property type="match status" value="1"/>
</dbReference>
<keyword evidence="6" id="KW-0694">RNA-binding</keyword>
<name>A0A4Q7EDP9_9CYAN</name>
<evidence type="ECO:0000256" key="4">
    <source>
        <dbReference type="ARBA" id="ARBA00022691"/>
    </source>
</evidence>
<keyword evidence="4" id="KW-0949">S-adenosyl-L-methionine</keyword>
<keyword evidence="1" id="KW-0820">tRNA-binding</keyword>
<keyword evidence="3 7" id="KW-0808">Transferase</keyword>
<protein>
    <submittedName>
        <fullName evidence="7">tRNA (Guanine-N1)-methyltransferase</fullName>
    </submittedName>
</protein>
<comment type="caution">
    <text evidence="7">The sequence shown here is derived from an EMBL/GenBank/DDBJ whole genome shotgun (WGS) entry which is preliminary data.</text>
</comment>
<keyword evidence="2 7" id="KW-0489">Methyltransferase</keyword>
<sequence>MTPSQSHPIITEGKAQFQVGSAFYRAQSRLGRDLAILAAAVDRQTRGTLRVLDAMSGSGVRSLRYALEAAADFVWANEGNPELSDLLHHNLAKGLPGDRFQITHRDANEVFFDCYQQRDFYDLVDIDSFGGGAPYLSTGLWATKIGGLLYITSADTRTTGGHNPDRSVQLYGAYARPHPASHEQGTRLLIGSAMQQAAARNLAVRPLFAYYNGHVHRVMLRLMTAVPWPAQQYGFIGYCHQCGHYQTLSWRQLGRAVCDHGAIAPDISPQPLTISGPMWLGDLHDGASLTGMIALANAWHWSEAATVLEIMRSEATLPPYYFTLPEIGRRGCMDIPKRDELMAELRDRGFQVSRTHFDAQAIKTDAAISDCIDAARACQATRIHHRQHNG</sequence>